<reference evidence="6" key="1">
    <citation type="submission" date="2021-02" db="EMBL/GenBank/DDBJ databases">
        <authorList>
            <person name="Palmer J.M."/>
        </authorList>
    </citation>
    <scope>NUCLEOTIDE SEQUENCE</scope>
    <source>
        <strain evidence="6">SCRP23</strain>
    </source>
</reference>
<evidence type="ECO:0000313" key="7">
    <source>
        <dbReference type="Proteomes" id="UP000693981"/>
    </source>
</evidence>
<evidence type="ECO:0000313" key="6">
    <source>
        <dbReference type="EMBL" id="KAG7396755.1"/>
    </source>
</evidence>
<organism evidence="6 7">
    <name type="scientific">Phytophthora boehmeriae</name>
    <dbReference type="NCBI Taxonomy" id="109152"/>
    <lineage>
        <taxon>Eukaryota</taxon>
        <taxon>Sar</taxon>
        <taxon>Stramenopiles</taxon>
        <taxon>Oomycota</taxon>
        <taxon>Peronosporomycetes</taxon>
        <taxon>Peronosporales</taxon>
        <taxon>Peronosporaceae</taxon>
        <taxon>Phytophthora</taxon>
    </lineage>
</organism>
<comment type="function">
    <text evidence="5">Effector that suppresses plant defense responses during pathogen infection.</text>
</comment>
<sequence>MRLLCYALLLLAVIFATTGEATSAIKSLDQHKVPEFTASDIDVLNRAIAAGEGDNRQLRGAAETENANLSADDEERGLLSKIPLPASVSKLIAKWSAKIATWKEGMYTRAFNHLSKRNVSPEMLAERLRIGSMNTESRLVKFFEKYKTWYEANRMAIVPVK</sequence>
<dbReference type="EMBL" id="JAGDFL010000141">
    <property type="protein sequence ID" value="KAG7396755.1"/>
    <property type="molecule type" value="Genomic_DNA"/>
</dbReference>
<proteinExistence type="inferred from homology"/>
<protein>
    <recommendedName>
        <fullName evidence="5">RxLR effector protein</fullName>
    </recommendedName>
</protein>
<accession>A0A8T1WTA8</accession>
<dbReference type="AlphaFoldDB" id="A0A8T1WTA8"/>
<evidence type="ECO:0000256" key="5">
    <source>
        <dbReference type="RuleBase" id="RU367124"/>
    </source>
</evidence>
<evidence type="ECO:0000256" key="1">
    <source>
        <dbReference type="ARBA" id="ARBA00004613"/>
    </source>
</evidence>
<feature type="signal peptide" evidence="5">
    <location>
        <begin position="1"/>
        <end position="19"/>
    </location>
</feature>
<feature type="chain" id="PRO_5044963739" description="RxLR effector protein" evidence="5">
    <location>
        <begin position="20"/>
        <end position="161"/>
    </location>
</feature>
<dbReference type="Pfam" id="PF16810">
    <property type="entry name" value="RXLR"/>
    <property type="match status" value="1"/>
</dbReference>
<name>A0A8T1WTA8_9STRA</name>
<comment type="domain">
    <text evidence="5">The RxLR-dEER motif acts to carry the protein into the host cell cytoplasm through binding to cell surface phosphatidylinositol-3-phosphate.</text>
</comment>
<evidence type="ECO:0000256" key="2">
    <source>
        <dbReference type="ARBA" id="ARBA00010400"/>
    </source>
</evidence>
<comment type="caution">
    <text evidence="6">The sequence shown here is derived from an EMBL/GenBank/DDBJ whole genome shotgun (WGS) entry which is preliminary data.</text>
</comment>
<keyword evidence="7" id="KW-1185">Reference proteome</keyword>
<dbReference type="InterPro" id="IPR031825">
    <property type="entry name" value="RXLR"/>
</dbReference>
<comment type="similarity">
    <text evidence="2 5">Belongs to the RxLR effector family.</text>
</comment>
<keyword evidence="4 5" id="KW-0732">Signal</keyword>
<evidence type="ECO:0000256" key="3">
    <source>
        <dbReference type="ARBA" id="ARBA00022525"/>
    </source>
</evidence>
<dbReference type="Proteomes" id="UP000693981">
    <property type="component" value="Unassembled WGS sequence"/>
</dbReference>
<comment type="subcellular location">
    <subcellularLocation>
        <location evidence="1 5">Secreted</location>
    </subcellularLocation>
</comment>
<keyword evidence="3 5" id="KW-0964">Secreted</keyword>
<gene>
    <name evidence="6" type="ORF">PHYBOEH_001831</name>
</gene>
<evidence type="ECO:0000256" key="4">
    <source>
        <dbReference type="ARBA" id="ARBA00022729"/>
    </source>
</evidence>